<evidence type="ECO:0000313" key="12">
    <source>
        <dbReference type="EMBL" id="ELT93532.1"/>
    </source>
</evidence>
<dbReference type="Gene3D" id="1.10.390.10">
    <property type="entry name" value="Neutral Protease Domain 2"/>
    <property type="match status" value="1"/>
</dbReference>
<feature type="compositionally biased region" description="Basic and acidic residues" evidence="8">
    <location>
        <begin position="1186"/>
        <end position="1196"/>
    </location>
</feature>
<dbReference type="Pfam" id="PF25316">
    <property type="entry name" value="TAF2_3rd"/>
    <property type="match status" value="1"/>
</dbReference>
<comment type="subcellular location">
    <subcellularLocation>
        <location evidence="1">Nucleus</location>
    </subcellularLocation>
</comment>
<dbReference type="HOGENOM" id="CLU_002317_0_0_1"/>
<dbReference type="GO" id="GO:0051123">
    <property type="term" value="P:RNA polymerase II preinitiation complex assembly"/>
    <property type="evidence" value="ECO:0007669"/>
    <property type="project" value="UniProtKB-ARBA"/>
</dbReference>
<feature type="region of interest" description="Disordered" evidence="8">
    <location>
        <begin position="997"/>
        <end position="1019"/>
    </location>
</feature>
<dbReference type="GO" id="GO:0008270">
    <property type="term" value="F:zinc ion binding"/>
    <property type="evidence" value="ECO:0007669"/>
    <property type="project" value="InterPro"/>
</dbReference>
<dbReference type="EMBL" id="KB309702">
    <property type="protein sequence ID" value="ELT93532.1"/>
    <property type="molecule type" value="Genomic_DNA"/>
</dbReference>
<dbReference type="FunFam" id="2.60.40.1730:FF:000003">
    <property type="entry name" value="Transcription initiation factor TFIID subunit 2"/>
    <property type="match status" value="1"/>
</dbReference>
<reference evidence="12 14" key="2">
    <citation type="journal article" date="2013" name="Nature">
        <title>Insights into bilaterian evolution from three spiralian genomes.</title>
        <authorList>
            <person name="Simakov O."/>
            <person name="Marletaz F."/>
            <person name="Cho S.J."/>
            <person name="Edsinger-Gonzales E."/>
            <person name="Havlak P."/>
            <person name="Hellsten U."/>
            <person name="Kuo D.H."/>
            <person name="Larsson T."/>
            <person name="Lv J."/>
            <person name="Arendt D."/>
            <person name="Savage R."/>
            <person name="Osoegawa K."/>
            <person name="de Jong P."/>
            <person name="Grimwood J."/>
            <person name="Chapman J.A."/>
            <person name="Shapiro H."/>
            <person name="Aerts A."/>
            <person name="Otillar R.P."/>
            <person name="Terry A.Y."/>
            <person name="Boore J.L."/>
            <person name="Grigoriev I.V."/>
            <person name="Lindberg D.R."/>
            <person name="Seaver E.C."/>
            <person name="Weisblat D.A."/>
            <person name="Putnam N.H."/>
            <person name="Rokhsar D.S."/>
        </authorList>
    </citation>
    <scope>NUCLEOTIDE SEQUENCE</scope>
    <source>
        <strain evidence="12 14">I ESC-2004</strain>
    </source>
</reference>
<dbReference type="EnsemblMetazoa" id="CapteT221667">
    <property type="protein sequence ID" value="CapteP221667"/>
    <property type="gene ID" value="CapteG221667"/>
</dbReference>
<organism evidence="12">
    <name type="scientific">Capitella teleta</name>
    <name type="common">Polychaete worm</name>
    <dbReference type="NCBI Taxonomy" id="283909"/>
    <lineage>
        <taxon>Eukaryota</taxon>
        <taxon>Metazoa</taxon>
        <taxon>Spiralia</taxon>
        <taxon>Lophotrochozoa</taxon>
        <taxon>Annelida</taxon>
        <taxon>Polychaeta</taxon>
        <taxon>Sedentaria</taxon>
        <taxon>Scolecida</taxon>
        <taxon>Capitellidae</taxon>
        <taxon>Capitella</taxon>
    </lineage>
</organism>
<evidence type="ECO:0000259" key="9">
    <source>
        <dbReference type="Pfam" id="PF01433"/>
    </source>
</evidence>
<dbReference type="OMA" id="EQPDYQW"/>
<evidence type="ECO:0000256" key="5">
    <source>
        <dbReference type="ARBA" id="ARBA00023163"/>
    </source>
</evidence>
<keyword evidence="4" id="KW-0805">Transcription regulation</keyword>
<evidence type="ECO:0000313" key="14">
    <source>
        <dbReference type="Proteomes" id="UP000014760"/>
    </source>
</evidence>
<evidence type="ECO:0000256" key="3">
    <source>
        <dbReference type="ARBA" id="ARBA00017363"/>
    </source>
</evidence>
<dbReference type="InterPro" id="IPR016024">
    <property type="entry name" value="ARM-type_fold"/>
</dbReference>
<dbReference type="OrthoDB" id="308861at2759"/>
<evidence type="ECO:0000256" key="8">
    <source>
        <dbReference type="SAM" id="MobiDB-lite"/>
    </source>
</evidence>
<dbReference type="InterPro" id="IPR014782">
    <property type="entry name" value="Peptidase_M1_dom"/>
</dbReference>
<protein>
    <recommendedName>
        <fullName evidence="3">Transcription initiation factor TFIID subunit 2</fullName>
    </recommendedName>
    <alternativeName>
        <fullName evidence="7">Transcription initiation factor TFIID 150 kDa subunit</fullName>
    </alternativeName>
</protein>
<dbReference type="InterPro" id="IPR042097">
    <property type="entry name" value="Aminopeptidase_N-like_N_sf"/>
</dbReference>
<dbReference type="Pfam" id="PF01433">
    <property type="entry name" value="Peptidase_M1"/>
    <property type="match status" value="1"/>
</dbReference>
<accession>R7TJ58</accession>
<feature type="compositionally biased region" description="Basic and acidic residues" evidence="8">
    <location>
        <begin position="1000"/>
        <end position="1014"/>
    </location>
</feature>
<dbReference type="GO" id="GO:0000976">
    <property type="term" value="F:transcription cis-regulatory region binding"/>
    <property type="evidence" value="ECO:0007669"/>
    <property type="project" value="TreeGrafter"/>
</dbReference>
<dbReference type="InterPro" id="IPR037813">
    <property type="entry name" value="TAF2"/>
</dbReference>
<dbReference type="Proteomes" id="UP000014760">
    <property type="component" value="Unassembled WGS sequence"/>
</dbReference>
<reference evidence="14" key="1">
    <citation type="submission" date="2012-12" db="EMBL/GenBank/DDBJ databases">
        <authorList>
            <person name="Hellsten U."/>
            <person name="Grimwood J."/>
            <person name="Chapman J.A."/>
            <person name="Shapiro H."/>
            <person name="Aerts A."/>
            <person name="Otillar R.P."/>
            <person name="Terry A.Y."/>
            <person name="Boore J.L."/>
            <person name="Simakov O."/>
            <person name="Marletaz F."/>
            <person name="Cho S.-J."/>
            <person name="Edsinger-Gonzales E."/>
            <person name="Havlak P."/>
            <person name="Kuo D.-H."/>
            <person name="Larsson T."/>
            <person name="Lv J."/>
            <person name="Arendt D."/>
            <person name="Savage R."/>
            <person name="Osoegawa K."/>
            <person name="de Jong P."/>
            <person name="Lindberg D.R."/>
            <person name="Seaver E.C."/>
            <person name="Weisblat D.A."/>
            <person name="Putnam N.H."/>
            <person name="Grigoriev I.V."/>
            <person name="Rokhsar D.S."/>
        </authorList>
    </citation>
    <scope>NUCLEOTIDE SEQUENCE</scope>
    <source>
        <strain evidence="14">I ESC-2004</strain>
    </source>
</reference>
<sequence>MSKSKKDGRLSDAARPFRIAHQTLCITGFNFETESMVGYVEMQVHPLRPDLKKVKFNSKHYNDPTLEICQEDGKQRNLDFFENCHYSAMTAVDSDHGNGELAVKLPAEALAIVQEMKMIRICIEFSLEQPRGGVKFVVPDLDGTMLDRGAHLFTYGHENSSRLWFPCVDSYTELCTWKLEFSVDMYMTAVSCGDLIETVYTADLRKKTYHYYLSAPTAAPNIALAVGPFEVFVDPYMHEVTHFCLPHLLPLLKQTTSQLHEAFEFYEELLSCRYPYTCYKQVFVDMAFDEAMPYATLTLFSTNLLHTKNIIDQIPITRQHMANGIAAQFFKCFISMNSWYDCWLPKGITGYLGGLYRRKAFGNNEYRHWVGQELEAVRAYENEVGPIVLDPSVSKETPALYFSIYHPHTISPRYADIYARKAALIIRMLELRLGRELLLQVLNKLLAVATQVAQQKFYLGTWYNMLLSTPAKAISTVTGKDIQPFIQEWVQQGGHARFFGQFVFNRKRNIIELELKQEWTTKGALRYVGPLTVVLQELDGTFNHTFKIEENKTKFEITCHSKSRRHKKKKIPLCTGEEIDMDLGDTDADSPVLWMRIDPEMFILRSVQLEQPDFMWQYLLRYERCVVSQCQAITALTNYPTPKTRLALTDTIESDQCFYRVRIAAAEGLVKVANSMVGSWAGPPAMMTIFRKLFGSHSCPTIVRQNHFNNFQHYFLQKAIPGLMAGLRTVHGICPPDVHGFILDLFKYNDNSKNKYSDNYYRAALIDAVAETITPAVTMVTVTGMCPSTDSLTPDTSLILEELTRYLNLEKLLPCYRLVITVSCLKAIRKLQKFGHLPSDAAIFRSYAEQGNFLDVRLAALEALVDFTKVEGSFEIWQWLLEVIEEDPEPYIRHCLIQMICKNPPFQRKEDSSLSTPALVEKLWKLMNSGFSHDSRLRCDIADLYFTLYGRTRPACLPIPESMMVLNLKEKRTKFNPCVMPDDFMEDDEDEDLNISVGSNEHKRRADSPLHSDPSEFNMRSSLDQNMTVSNASQDDSQFKFKIRINSPEMKSEPSKTSFANEFARFTSKDSLVLDQNPPASLLDHPLDTSIHKRQEDDFVARLSEDSSVGSPVLIQEETVIETVVESMDYDSQMYASADNTPQVMTPSVHSSAPPTPLAEDGVHKAHKAKKKKKKNKHKKRHKHDKERGDRPRDALDSDSLASPPDFEVI</sequence>
<dbReference type="SUPFAM" id="SSF48371">
    <property type="entry name" value="ARM repeat"/>
    <property type="match status" value="1"/>
</dbReference>
<feature type="compositionally biased region" description="Polar residues" evidence="8">
    <location>
        <begin position="1141"/>
        <end position="1153"/>
    </location>
</feature>
<evidence type="ECO:0000256" key="7">
    <source>
        <dbReference type="ARBA" id="ARBA00033345"/>
    </source>
</evidence>
<evidence type="ECO:0000313" key="13">
    <source>
        <dbReference type="EnsemblMetazoa" id="CapteP221667"/>
    </source>
</evidence>
<evidence type="ECO:0000256" key="1">
    <source>
        <dbReference type="ARBA" id="ARBA00004123"/>
    </source>
</evidence>
<feature type="region of interest" description="Disordered" evidence="8">
    <location>
        <begin position="1141"/>
        <end position="1210"/>
    </location>
</feature>
<dbReference type="InterPro" id="IPR057991">
    <property type="entry name" value="TPR_TAF2_C"/>
</dbReference>
<dbReference type="Gene3D" id="2.60.40.1730">
    <property type="entry name" value="tricorn interacting facor f3 domain"/>
    <property type="match status" value="1"/>
</dbReference>
<dbReference type="STRING" id="283909.R7TJ58"/>
<dbReference type="EMBL" id="AMQN01012714">
    <property type="status" value="NOT_ANNOTATED_CDS"/>
    <property type="molecule type" value="Genomic_DNA"/>
</dbReference>
<feature type="domain" description="Peptidase M1 membrane alanine aminopeptidase" evidence="9">
    <location>
        <begin position="260"/>
        <end position="456"/>
    </location>
</feature>
<dbReference type="AlphaFoldDB" id="R7TJ58"/>
<dbReference type="SUPFAM" id="SSF55486">
    <property type="entry name" value="Metalloproteases ('zincins'), catalytic domain"/>
    <property type="match status" value="1"/>
</dbReference>
<dbReference type="SUPFAM" id="SSF63737">
    <property type="entry name" value="Leukotriene A4 hydrolase N-terminal domain"/>
    <property type="match status" value="1"/>
</dbReference>
<proteinExistence type="inferred from homology"/>
<dbReference type="PANTHER" id="PTHR15137:SF9">
    <property type="entry name" value="TRANSCRIPTION INITIATION FACTOR TFIID SUBUNIT 2"/>
    <property type="match status" value="1"/>
</dbReference>
<evidence type="ECO:0000259" key="11">
    <source>
        <dbReference type="Pfam" id="PF25577"/>
    </source>
</evidence>
<feature type="compositionally biased region" description="Basic residues" evidence="8">
    <location>
        <begin position="1165"/>
        <end position="1185"/>
    </location>
</feature>
<name>R7TJ58_CAPTE</name>
<dbReference type="GO" id="GO:0016251">
    <property type="term" value="F:RNA polymerase II general transcription initiation factor activity"/>
    <property type="evidence" value="ECO:0007669"/>
    <property type="project" value="TreeGrafter"/>
</dbReference>
<evidence type="ECO:0000256" key="6">
    <source>
        <dbReference type="ARBA" id="ARBA00023242"/>
    </source>
</evidence>
<dbReference type="InterPro" id="IPR027268">
    <property type="entry name" value="Peptidase_M4/M1_CTD_sf"/>
</dbReference>
<dbReference type="InterPro" id="IPR057345">
    <property type="entry name" value="Ig-like_TAF2"/>
</dbReference>
<feature type="domain" description="Transcription initiation factor TFIID subunit 2 TPR repeats" evidence="11">
    <location>
        <begin position="613"/>
        <end position="975"/>
    </location>
</feature>
<dbReference type="MEROPS" id="M01.972"/>
<dbReference type="Pfam" id="PF25577">
    <property type="entry name" value="TPR_TAF2_C"/>
    <property type="match status" value="1"/>
</dbReference>
<dbReference type="GO" id="GO:0008237">
    <property type="term" value="F:metallopeptidase activity"/>
    <property type="evidence" value="ECO:0007669"/>
    <property type="project" value="InterPro"/>
</dbReference>
<feature type="domain" description="Transcription initiation factor TFIID subunit 2 Ig-like" evidence="10">
    <location>
        <begin position="494"/>
        <end position="612"/>
    </location>
</feature>
<keyword evidence="6" id="KW-0539">Nucleus</keyword>
<dbReference type="PANTHER" id="PTHR15137">
    <property type="entry name" value="TRANSCRIPTION INITIATION FACTOR TFIID"/>
    <property type="match status" value="1"/>
</dbReference>
<dbReference type="GO" id="GO:0005669">
    <property type="term" value="C:transcription factor TFIID complex"/>
    <property type="evidence" value="ECO:0007669"/>
    <property type="project" value="InterPro"/>
</dbReference>
<evidence type="ECO:0000256" key="2">
    <source>
        <dbReference type="ARBA" id="ARBA00010937"/>
    </source>
</evidence>
<keyword evidence="5" id="KW-0804">Transcription</keyword>
<evidence type="ECO:0000259" key="10">
    <source>
        <dbReference type="Pfam" id="PF25316"/>
    </source>
</evidence>
<dbReference type="FunCoup" id="R7TJ58">
    <property type="interactions" value="1905"/>
</dbReference>
<dbReference type="CDD" id="cd09839">
    <property type="entry name" value="M1_like_TAF2"/>
    <property type="match status" value="1"/>
</dbReference>
<comment type="similarity">
    <text evidence="2">Belongs to the TAF2 family.</text>
</comment>
<reference evidence="13" key="3">
    <citation type="submission" date="2015-06" db="UniProtKB">
        <authorList>
            <consortium name="EnsemblMetazoa"/>
        </authorList>
    </citation>
    <scope>IDENTIFICATION</scope>
</reference>
<evidence type="ECO:0000256" key="4">
    <source>
        <dbReference type="ARBA" id="ARBA00023015"/>
    </source>
</evidence>
<dbReference type="GO" id="GO:0003682">
    <property type="term" value="F:chromatin binding"/>
    <property type="evidence" value="ECO:0007669"/>
    <property type="project" value="TreeGrafter"/>
</dbReference>
<gene>
    <name evidence="12" type="ORF">CAPTEDRAFT_221667</name>
</gene>
<keyword evidence="14" id="KW-1185">Reference proteome</keyword>